<dbReference type="AlphaFoldDB" id="A0A517YE40"/>
<reference evidence="1 2" key="1">
    <citation type="submission" date="2019-02" db="EMBL/GenBank/DDBJ databases">
        <title>Deep-cultivation of Planctomycetes and their phenomic and genomic characterization uncovers novel biology.</title>
        <authorList>
            <person name="Wiegand S."/>
            <person name="Jogler M."/>
            <person name="Boedeker C."/>
            <person name="Pinto D."/>
            <person name="Vollmers J."/>
            <person name="Rivas-Marin E."/>
            <person name="Kohn T."/>
            <person name="Peeters S.H."/>
            <person name="Heuer A."/>
            <person name="Rast P."/>
            <person name="Oberbeckmann S."/>
            <person name="Bunk B."/>
            <person name="Jeske O."/>
            <person name="Meyerdierks A."/>
            <person name="Storesund J.E."/>
            <person name="Kallscheuer N."/>
            <person name="Luecker S."/>
            <person name="Lage O.M."/>
            <person name="Pohl T."/>
            <person name="Merkel B.J."/>
            <person name="Hornburger P."/>
            <person name="Mueller R.-W."/>
            <person name="Bruemmer F."/>
            <person name="Labrenz M."/>
            <person name="Spormann A.M."/>
            <person name="Op den Camp H."/>
            <person name="Overmann J."/>
            <person name="Amann R."/>
            <person name="Jetten M.S.M."/>
            <person name="Mascher T."/>
            <person name="Medema M.H."/>
            <person name="Devos D.P."/>
            <person name="Kaster A.-K."/>
            <person name="Ovreas L."/>
            <person name="Rohde M."/>
            <person name="Galperin M.Y."/>
            <person name="Jogler C."/>
        </authorList>
    </citation>
    <scope>NUCLEOTIDE SEQUENCE [LARGE SCALE GENOMIC DNA]</scope>
    <source>
        <strain evidence="1 2">ETA_A8</strain>
    </source>
</reference>
<accession>A0A517YE40</accession>
<keyword evidence="2" id="KW-1185">Reference proteome</keyword>
<proteinExistence type="predicted"/>
<evidence type="ECO:0000313" key="1">
    <source>
        <dbReference type="EMBL" id="QDU28494.1"/>
    </source>
</evidence>
<evidence type="ECO:0000313" key="2">
    <source>
        <dbReference type="Proteomes" id="UP000315017"/>
    </source>
</evidence>
<dbReference type="RefSeq" id="WP_238397401.1">
    <property type="nucleotide sequence ID" value="NZ_CP036274.1"/>
</dbReference>
<name>A0A517YE40_9BACT</name>
<organism evidence="1 2">
    <name type="scientific">Anatilimnocola aggregata</name>
    <dbReference type="NCBI Taxonomy" id="2528021"/>
    <lineage>
        <taxon>Bacteria</taxon>
        <taxon>Pseudomonadati</taxon>
        <taxon>Planctomycetota</taxon>
        <taxon>Planctomycetia</taxon>
        <taxon>Pirellulales</taxon>
        <taxon>Pirellulaceae</taxon>
        <taxon>Anatilimnocola</taxon>
    </lineage>
</organism>
<gene>
    <name evidence="1" type="ORF">ETAA8_35950</name>
</gene>
<sequence length="134" mass="15157">MYVLPNQVENTVAYHRLDLQACAMNCQELAHKIETMQPGAETKDVARLCLLLANATNNVDVLRDERKLTATWREMGLRLQAATDQHAAMTEELESLAKADPRKFTPEQIWVLIRAIKVQSQILQLYVGDPLVEA</sequence>
<dbReference type="Proteomes" id="UP000315017">
    <property type="component" value="Chromosome"/>
</dbReference>
<dbReference type="EMBL" id="CP036274">
    <property type="protein sequence ID" value="QDU28494.1"/>
    <property type="molecule type" value="Genomic_DNA"/>
</dbReference>
<protein>
    <submittedName>
        <fullName evidence="1">Uncharacterized protein</fullName>
    </submittedName>
</protein>
<dbReference type="KEGG" id="aagg:ETAA8_35950"/>